<dbReference type="Gene3D" id="3.20.20.80">
    <property type="entry name" value="Glycosidases"/>
    <property type="match status" value="1"/>
</dbReference>
<reference evidence="2 3" key="1">
    <citation type="submission" date="2019-02" db="EMBL/GenBank/DDBJ databases">
        <title>Genome sequencing of the rare red list fungi Hericium alpestre (H. flagellum).</title>
        <authorList>
            <person name="Buettner E."/>
            <person name="Kellner H."/>
        </authorList>
    </citation>
    <scope>NUCLEOTIDE SEQUENCE [LARGE SCALE GENOMIC DNA]</scope>
    <source>
        <strain evidence="2 3">DSM 108284</strain>
    </source>
</reference>
<comment type="caution">
    <text evidence="2">The sequence shown here is derived from an EMBL/GenBank/DDBJ whole genome shotgun (WGS) entry which is preliminary data.</text>
</comment>
<dbReference type="OrthoDB" id="3257981at2759"/>
<evidence type="ECO:0008006" key="4">
    <source>
        <dbReference type="Google" id="ProtNLM"/>
    </source>
</evidence>
<evidence type="ECO:0000313" key="3">
    <source>
        <dbReference type="Proteomes" id="UP000298061"/>
    </source>
</evidence>
<keyword evidence="1" id="KW-0732">Signal</keyword>
<dbReference type="Proteomes" id="UP000298061">
    <property type="component" value="Unassembled WGS sequence"/>
</dbReference>
<dbReference type="EMBL" id="SFCI01001771">
    <property type="protein sequence ID" value="TFY74984.1"/>
    <property type="molecule type" value="Genomic_DNA"/>
</dbReference>
<dbReference type="AlphaFoldDB" id="A0A4Y9ZKK4"/>
<dbReference type="CDD" id="cd11577">
    <property type="entry name" value="GH71"/>
    <property type="match status" value="1"/>
</dbReference>
<keyword evidence="3" id="KW-1185">Reference proteome</keyword>
<name>A0A4Y9ZKK4_9AGAM</name>
<protein>
    <recommendedName>
        <fullName evidence="4">Glycoside hydrolase family 71 protein</fullName>
    </recommendedName>
</protein>
<feature type="signal peptide" evidence="1">
    <location>
        <begin position="1"/>
        <end position="17"/>
    </location>
</feature>
<dbReference type="InterPro" id="IPR005197">
    <property type="entry name" value="Glyco_hydro_71"/>
</dbReference>
<evidence type="ECO:0000313" key="2">
    <source>
        <dbReference type="EMBL" id="TFY74984.1"/>
    </source>
</evidence>
<dbReference type="STRING" id="135208.A0A4Y9ZKK4"/>
<proteinExistence type="predicted"/>
<accession>A0A4Y9ZKK4</accession>
<dbReference type="GO" id="GO:0051118">
    <property type="term" value="F:glucan endo-1,3-alpha-glucosidase activity"/>
    <property type="evidence" value="ECO:0007669"/>
    <property type="project" value="InterPro"/>
</dbReference>
<feature type="chain" id="PRO_5021303920" description="Glycoside hydrolase family 71 protein" evidence="1">
    <location>
        <begin position="18"/>
        <end position="498"/>
    </location>
</feature>
<evidence type="ECO:0000256" key="1">
    <source>
        <dbReference type="SAM" id="SignalP"/>
    </source>
</evidence>
<gene>
    <name evidence="2" type="ORF">EWM64_g9028</name>
</gene>
<dbReference type="Pfam" id="PF03659">
    <property type="entry name" value="Glyco_hydro_71"/>
    <property type="match status" value="2"/>
</dbReference>
<sequence length="498" mass="53670">MYVSALVPLALFISANALPHFPDFHNCDNNLVCDCVECSCIRCPVLHFPVLIISVSSLLISTATYTSSVLNFRVLIISVSPRLISTTIYSSSILHDRICATRSVYTERIFVVDQWTKICGCAPHAHASGIDGFALNVGRDDWQPGQVANAYNAASQSGTDFKLFLSFDMSSLPCASPDDAAALRKYITTYATHPNQATYNGRVLASTFSGETCTFGQSSPSTGWSSQFTQHPDLTGQNAVAFVPAFFVDPSTFGTFNGVMDGVLNWNSAWPVQLTTDFANNILSAVGASLSSIASSITSKVSDTLAAFVNGTTSDTAYINGLNAMPSDGQKRIYLATVSPWFFTHYSPQTFNKNRSEGWLDMTKYYADAFRTGAYPPVAEDKLYMWSRPHARDANAPDPVGKPSNFQLSEDTVWVVAMTTAPATVTLSTSDSDTQTLQVPAGANKLSVPISAGGFMHGSIQRNGQTVVDLKPDGFTFEGSPSTYNYNAFVAFAGSSQS</sequence>
<organism evidence="2 3">
    <name type="scientific">Hericium alpestre</name>
    <dbReference type="NCBI Taxonomy" id="135208"/>
    <lineage>
        <taxon>Eukaryota</taxon>
        <taxon>Fungi</taxon>
        <taxon>Dikarya</taxon>
        <taxon>Basidiomycota</taxon>
        <taxon>Agaricomycotina</taxon>
        <taxon>Agaricomycetes</taxon>
        <taxon>Russulales</taxon>
        <taxon>Hericiaceae</taxon>
        <taxon>Hericium</taxon>
    </lineage>
</organism>